<sequence length="98" mass="10869">MAERFEIKRTSEEIASVFDATKAQFESLKKGPTDSAMGEVVGFGLDATFAGILMEARLRERIEVLRFLQGEENEISSLISVMNYMKTKESASVGKEEG</sequence>
<evidence type="ECO:0000313" key="2">
    <source>
        <dbReference type="Proteomes" id="UP000034753"/>
    </source>
</evidence>
<evidence type="ECO:0000313" key="1">
    <source>
        <dbReference type="EMBL" id="KKS13554.1"/>
    </source>
</evidence>
<dbReference type="AlphaFoldDB" id="A0A0G0WL65"/>
<dbReference type="EMBL" id="LCBN01000022">
    <property type="protein sequence ID" value="KKS13554.1"/>
    <property type="molecule type" value="Genomic_DNA"/>
</dbReference>
<protein>
    <submittedName>
        <fullName evidence="1">Uncharacterized protein</fullName>
    </submittedName>
</protein>
<reference evidence="1 2" key="1">
    <citation type="journal article" date="2015" name="Nature">
        <title>rRNA introns, odd ribosomes, and small enigmatic genomes across a large radiation of phyla.</title>
        <authorList>
            <person name="Brown C.T."/>
            <person name="Hug L.A."/>
            <person name="Thomas B.C."/>
            <person name="Sharon I."/>
            <person name="Castelle C.J."/>
            <person name="Singh A."/>
            <person name="Wilkins M.J."/>
            <person name="Williams K.H."/>
            <person name="Banfield J.F."/>
        </authorList>
    </citation>
    <scope>NUCLEOTIDE SEQUENCE [LARGE SCALE GENOMIC DNA]</scope>
</reference>
<dbReference type="Proteomes" id="UP000034753">
    <property type="component" value="Unassembled WGS sequence"/>
</dbReference>
<accession>A0A0G0WL65</accession>
<name>A0A0G0WL65_9BACT</name>
<comment type="caution">
    <text evidence="1">The sequence shown here is derived from an EMBL/GenBank/DDBJ whole genome shotgun (WGS) entry which is preliminary data.</text>
</comment>
<gene>
    <name evidence="1" type="ORF">UU67_C0022G0020</name>
</gene>
<organism evidence="1 2">
    <name type="scientific">Candidatus Daviesbacteria bacterium GW2011_GWB1_41_5</name>
    <dbReference type="NCBI Taxonomy" id="1618429"/>
    <lineage>
        <taxon>Bacteria</taxon>
        <taxon>Candidatus Daviesiibacteriota</taxon>
    </lineage>
</organism>
<proteinExistence type="predicted"/>